<dbReference type="EMBL" id="KB446544">
    <property type="protein sequence ID" value="EME39872.1"/>
    <property type="molecule type" value="Genomic_DNA"/>
</dbReference>
<evidence type="ECO:0000313" key="1">
    <source>
        <dbReference type="EMBL" id="EME39872.1"/>
    </source>
</evidence>
<dbReference type="AlphaFoldDB" id="N1PCB7"/>
<protein>
    <submittedName>
        <fullName evidence="1">Uncharacterized protein</fullName>
    </submittedName>
</protein>
<reference evidence="2" key="1">
    <citation type="journal article" date="2012" name="PLoS Genet.">
        <title>The genomes of the fungal plant pathogens Cladosporium fulvum and Dothistroma septosporum reveal adaptation to different hosts and lifestyles but also signatures of common ancestry.</title>
        <authorList>
            <person name="de Wit P.J.G.M."/>
            <person name="van der Burgt A."/>
            <person name="Oekmen B."/>
            <person name="Stergiopoulos I."/>
            <person name="Abd-Elsalam K.A."/>
            <person name="Aerts A.L."/>
            <person name="Bahkali A.H."/>
            <person name="Beenen H.G."/>
            <person name="Chettri P."/>
            <person name="Cox M.P."/>
            <person name="Datema E."/>
            <person name="de Vries R.P."/>
            <person name="Dhillon B."/>
            <person name="Ganley A.R."/>
            <person name="Griffiths S.A."/>
            <person name="Guo Y."/>
            <person name="Hamelin R.C."/>
            <person name="Henrissat B."/>
            <person name="Kabir M.S."/>
            <person name="Jashni M.K."/>
            <person name="Kema G."/>
            <person name="Klaubauf S."/>
            <person name="Lapidus A."/>
            <person name="Levasseur A."/>
            <person name="Lindquist E."/>
            <person name="Mehrabi R."/>
            <person name="Ohm R.A."/>
            <person name="Owen T.J."/>
            <person name="Salamov A."/>
            <person name="Schwelm A."/>
            <person name="Schijlen E."/>
            <person name="Sun H."/>
            <person name="van den Burg H.A."/>
            <person name="van Ham R.C.H.J."/>
            <person name="Zhang S."/>
            <person name="Goodwin S.B."/>
            <person name="Grigoriev I.V."/>
            <person name="Collemare J."/>
            <person name="Bradshaw R.E."/>
        </authorList>
    </citation>
    <scope>NUCLEOTIDE SEQUENCE [LARGE SCALE GENOMIC DNA]</scope>
    <source>
        <strain evidence="2">NZE10 / CBS 128990</strain>
    </source>
</reference>
<evidence type="ECO:0000313" key="2">
    <source>
        <dbReference type="Proteomes" id="UP000016933"/>
    </source>
</evidence>
<proteinExistence type="predicted"/>
<gene>
    <name evidence="1" type="ORF">DOTSEDRAFT_37920</name>
</gene>
<dbReference type="Proteomes" id="UP000016933">
    <property type="component" value="Unassembled WGS sequence"/>
</dbReference>
<sequence>MTRFTARSMSLENTRRSTWQLQAEMDDEVCEELLALSSHYAGCLVADYRHTFSTISTAFGQEPQGECAATNREYASSWDSGSSIVACNQPKEAKAPAENISAVQSKIPGRPRTTGAVSEAYQLISLLSSSQGCQVVPNDREPGNR</sequence>
<keyword evidence="2" id="KW-1185">Reference proteome</keyword>
<organism evidence="1 2">
    <name type="scientific">Dothistroma septosporum (strain NZE10 / CBS 128990)</name>
    <name type="common">Red band needle blight fungus</name>
    <name type="synonym">Mycosphaerella pini</name>
    <dbReference type="NCBI Taxonomy" id="675120"/>
    <lineage>
        <taxon>Eukaryota</taxon>
        <taxon>Fungi</taxon>
        <taxon>Dikarya</taxon>
        <taxon>Ascomycota</taxon>
        <taxon>Pezizomycotina</taxon>
        <taxon>Dothideomycetes</taxon>
        <taxon>Dothideomycetidae</taxon>
        <taxon>Mycosphaerellales</taxon>
        <taxon>Mycosphaerellaceae</taxon>
        <taxon>Dothistroma</taxon>
    </lineage>
</organism>
<reference evidence="1 2" key="2">
    <citation type="journal article" date="2012" name="PLoS Pathog.">
        <title>Diverse lifestyles and strategies of plant pathogenesis encoded in the genomes of eighteen Dothideomycetes fungi.</title>
        <authorList>
            <person name="Ohm R.A."/>
            <person name="Feau N."/>
            <person name="Henrissat B."/>
            <person name="Schoch C.L."/>
            <person name="Horwitz B.A."/>
            <person name="Barry K.W."/>
            <person name="Condon B.J."/>
            <person name="Copeland A.C."/>
            <person name="Dhillon B."/>
            <person name="Glaser F."/>
            <person name="Hesse C.N."/>
            <person name="Kosti I."/>
            <person name="LaButti K."/>
            <person name="Lindquist E.A."/>
            <person name="Lucas S."/>
            <person name="Salamov A.A."/>
            <person name="Bradshaw R.E."/>
            <person name="Ciuffetti L."/>
            <person name="Hamelin R.C."/>
            <person name="Kema G.H.J."/>
            <person name="Lawrence C."/>
            <person name="Scott J.A."/>
            <person name="Spatafora J.W."/>
            <person name="Turgeon B.G."/>
            <person name="de Wit P.J.G.M."/>
            <person name="Zhong S."/>
            <person name="Goodwin S.B."/>
            <person name="Grigoriev I.V."/>
        </authorList>
    </citation>
    <scope>NUCLEOTIDE SEQUENCE [LARGE SCALE GENOMIC DNA]</scope>
    <source>
        <strain evidence="2">NZE10 / CBS 128990</strain>
    </source>
</reference>
<dbReference type="HOGENOM" id="CLU_1786797_0_0_1"/>
<accession>N1PCB7</accession>
<name>N1PCB7_DOTSN</name>